<accession>A0A382IEJ6</accession>
<proteinExistence type="predicted"/>
<feature type="non-terminal residue" evidence="2">
    <location>
        <position position="1"/>
    </location>
</feature>
<evidence type="ECO:0000313" key="2">
    <source>
        <dbReference type="EMBL" id="SVB98026.1"/>
    </source>
</evidence>
<dbReference type="AlphaFoldDB" id="A0A382IEJ6"/>
<organism evidence="2">
    <name type="scientific">marine metagenome</name>
    <dbReference type="NCBI Taxonomy" id="408172"/>
    <lineage>
        <taxon>unclassified sequences</taxon>
        <taxon>metagenomes</taxon>
        <taxon>ecological metagenomes</taxon>
    </lineage>
</organism>
<feature type="region of interest" description="Disordered" evidence="1">
    <location>
        <begin position="1"/>
        <end position="23"/>
    </location>
</feature>
<evidence type="ECO:0000256" key="1">
    <source>
        <dbReference type="SAM" id="MobiDB-lite"/>
    </source>
</evidence>
<protein>
    <submittedName>
        <fullName evidence="2">Uncharacterized protein</fullName>
    </submittedName>
</protein>
<name>A0A382IEJ6_9ZZZZ</name>
<sequence length="23" mass="2849">IKSFTFMIISNHRRRKKKEGEEN</sequence>
<feature type="non-terminal residue" evidence="2">
    <location>
        <position position="23"/>
    </location>
</feature>
<gene>
    <name evidence="2" type="ORF">METZ01_LOCUS250880</name>
</gene>
<dbReference type="EMBL" id="UINC01066888">
    <property type="protein sequence ID" value="SVB98026.1"/>
    <property type="molecule type" value="Genomic_DNA"/>
</dbReference>
<reference evidence="2" key="1">
    <citation type="submission" date="2018-05" db="EMBL/GenBank/DDBJ databases">
        <authorList>
            <person name="Lanie J.A."/>
            <person name="Ng W.-L."/>
            <person name="Kazmierczak K.M."/>
            <person name="Andrzejewski T.M."/>
            <person name="Davidsen T.M."/>
            <person name="Wayne K.J."/>
            <person name="Tettelin H."/>
            <person name="Glass J.I."/>
            <person name="Rusch D."/>
            <person name="Podicherti R."/>
            <person name="Tsui H.-C.T."/>
            <person name="Winkler M.E."/>
        </authorList>
    </citation>
    <scope>NUCLEOTIDE SEQUENCE</scope>
</reference>